<dbReference type="AlphaFoldDB" id="A0A072PZK0"/>
<organism evidence="2 3">
    <name type="scientific">Exophiala aquamarina CBS 119918</name>
    <dbReference type="NCBI Taxonomy" id="1182545"/>
    <lineage>
        <taxon>Eukaryota</taxon>
        <taxon>Fungi</taxon>
        <taxon>Dikarya</taxon>
        <taxon>Ascomycota</taxon>
        <taxon>Pezizomycotina</taxon>
        <taxon>Eurotiomycetes</taxon>
        <taxon>Chaetothyriomycetidae</taxon>
        <taxon>Chaetothyriales</taxon>
        <taxon>Herpotrichiellaceae</taxon>
        <taxon>Exophiala</taxon>
    </lineage>
</organism>
<dbReference type="GeneID" id="25277576"/>
<dbReference type="VEuPathDB" id="FungiDB:A1O9_02635"/>
<accession>A0A072PZK0</accession>
<name>A0A072PZK0_9EURO</name>
<dbReference type="OrthoDB" id="2522565at2759"/>
<keyword evidence="3" id="KW-1185">Reference proteome</keyword>
<gene>
    <name evidence="2" type="ORF">A1O9_02635</name>
</gene>
<keyword evidence="1" id="KW-0812">Transmembrane</keyword>
<evidence type="ECO:0008006" key="4">
    <source>
        <dbReference type="Google" id="ProtNLM"/>
    </source>
</evidence>
<proteinExistence type="predicted"/>
<evidence type="ECO:0000313" key="3">
    <source>
        <dbReference type="Proteomes" id="UP000027920"/>
    </source>
</evidence>
<reference evidence="2 3" key="1">
    <citation type="submission" date="2013-03" db="EMBL/GenBank/DDBJ databases">
        <title>The Genome Sequence of Exophiala aquamarina CBS 119918.</title>
        <authorList>
            <consortium name="The Broad Institute Genomics Platform"/>
            <person name="Cuomo C."/>
            <person name="de Hoog S."/>
            <person name="Gorbushina A."/>
            <person name="Walker B."/>
            <person name="Young S.K."/>
            <person name="Zeng Q."/>
            <person name="Gargeya S."/>
            <person name="Fitzgerald M."/>
            <person name="Haas B."/>
            <person name="Abouelleil A."/>
            <person name="Allen A.W."/>
            <person name="Alvarado L."/>
            <person name="Arachchi H.M."/>
            <person name="Berlin A.M."/>
            <person name="Chapman S.B."/>
            <person name="Gainer-Dewar J."/>
            <person name="Goldberg J."/>
            <person name="Griggs A."/>
            <person name="Gujja S."/>
            <person name="Hansen M."/>
            <person name="Howarth C."/>
            <person name="Imamovic A."/>
            <person name="Ireland A."/>
            <person name="Larimer J."/>
            <person name="McCowan C."/>
            <person name="Murphy C."/>
            <person name="Pearson M."/>
            <person name="Poon T.W."/>
            <person name="Priest M."/>
            <person name="Roberts A."/>
            <person name="Saif S."/>
            <person name="Shea T."/>
            <person name="Sisk P."/>
            <person name="Sykes S."/>
            <person name="Wortman J."/>
            <person name="Nusbaum C."/>
            <person name="Birren B."/>
        </authorList>
    </citation>
    <scope>NUCLEOTIDE SEQUENCE [LARGE SCALE GENOMIC DNA]</scope>
    <source>
        <strain evidence="2 3">CBS 119918</strain>
    </source>
</reference>
<keyword evidence="1" id="KW-0472">Membrane</keyword>
<dbReference type="EMBL" id="AMGV01000002">
    <property type="protein sequence ID" value="KEF61070.1"/>
    <property type="molecule type" value="Genomic_DNA"/>
</dbReference>
<dbReference type="HOGENOM" id="CLU_024135_0_0_1"/>
<feature type="transmembrane region" description="Helical" evidence="1">
    <location>
        <begin position="6"/>
        <end position="27"/>
    </location>
</feature>
<sequence>MLVRGVLRLTTLVGPMIVILIVFLVFYDKVPLRIPSPRAKWTQSNGNPSWSEVETQVSQSHNEIFSISTRNGKYFPVEFGDEEAMNPSIIPHPTLADTWIIAAQHLRRSDQSSAWFTELVCDAQFRKGKLSCIKPPMILPIAASTGDNCAGDLAYFAFNIGPHDARVFYGPQHALAVYGSNSGYTCFGQWVQDFRMLVEWAVEPAIKTDFRLGTEIRRPSPFGAIEKNWFLFWDKDGDFYVHYDISPRRSFARLNIDGTVGPDLAPLAAAGDQNCMARLMPKVAGPLESVHQATNSLSLTLCNRSDIVCEPNDANTFIVTLFQHKSFYYYHSVYEPYVMLFKRTQPFEVHGISSKPIWIHGRIKAGEAKRPVGKEFEELDSWNQTEMLYVTSMSWKTHGQKYHGYLDDVLFIGFGIEDERTGGIDVLAADLVKNVELCSGF</sequence>
<comment type="caution">
    <text evidence="2">The sequence shown here is derived from an EMBL/GenBank/DDBJ whole genome shotgun (WGS) entry which is preliminary data.</text>
</comment>
<evidence type="ECO:0000256" key="1">
    <source>
        <dbReference type="SAM" id="Phobius"/>
    </source>
</evidence>
<protein>
    <recommendedName>
        <fullName evidence="4">EH domain-containing protein</fullName>
    </recommendedName>
</protein>
<keyword evidence="1" id="KW-1133">Transmembrane helix</keyword>
<dbReference type="RefSeq" id="XP_013263660.1">
    <property type="nucleotide sequence ID" value="XM_013408206.1"/>
</dbReference>
<dbReference type="Proteomes" id="UP000027920">
    <property type="component" value="Unassembled WGS sequence"/>
</dbReference>
<evidence type="ECO:0000313" key="2">
    <source>
        <dbReference type="EMBL" id="KEF61070.1"/>
    </source>
</evidence>
<dbReference type="STRING" id="1182545.A0A072PZK0"/>